<feature type="domain" description="HD" evidence="1">
    <location>
        <begin position="33"/>
        <end position="118"/>
    </location>
</feature>
<evidence type="ECO:0000313" key="3">
    <source>
        <dbReference type="Proteomes" id="UP000326565"/>
    </source>
</evidence>
<dbReference type="OrthoDB" id="445007at2759"/>
<gene>
    <name evidence="2" type="ORF">BDV29DRAFT_192060</name>
</gene>
<dbReference type="AlphaFoldDB" id="A0A5N5WWQ1"/>
<dbReference type="SUPFAM" id="SSF109604">
    <property type="entry name" value="HD-domain/PDEase-like"/>
    <property type="match status" value="1"/>
</dbReference>
<proteinExistence type="predicted"/>
<dbReference type="EMBL" id="ML732235">
    <property type="protein sequence ID" value="KAB8072976.1"/>
    <property type="molecule type" value="Genomic_DNA"/>
</dbReference>
<evidence type="ECO:0000313" key="2">
    <source>
        <dbReference type="EMBL" id="KAB8072976.1"/>
    </source>
</evidence>
<dbReference type="InterPro" id="IPR006675">
    <property type="entry name" value="HDIG_dom"/>
</dbReference>
<sequence>MANQSPRDKAEYLVKTLEQHGQGDYIGESISQLEHCLQAAHHAQKSGARNELIIAALLHDIGQIIPLESTKEVRMNLKSSTENVGRIGHERIGSEFLRSLGFSRSVCQLVESHVAAKRYLTAVDLSYYDSLSSASKKSLEFQGGPFRGADLVAFEQDPLRDEMVALRLWDDAAKVPEIEDSTPRVPAYLDLIVAHLEAQEVCFGDFW</sequence>
<reference evidence="2 3" key="1">
    <citation type="submission" date="2019-04" db="EMBL/GenBank/DDBJ databases">
        <title>Friends and foes A comparative genomics study of 23 Aspergillus species from section Flavi.</title>
        <authorList>
            <consortium name="DOE Joint Genome Institute"/>
            <person name="Kjaerbolling I."/>
            <person name="Vesth T."/>
            <person name="Frisvad J.C."/>
            <person name="Nybo J.L."/>
            <person name="Theobald S."/>
            <person name="Kildgaard S."/>
            <person name="Isbrandt T."/>
            <person name="Kuo A."/>
            <person name="Sato A."/>
            <person name="Lyhne E.K."/>
            <person name="Kogle M.E."/>
            <person name="Wiebenga A."/>
            <person name="Kun R.S."/>
            <person name="Lubbers R.J."/>
            <person name="Makela M.R."/>
            <person name="Barry K."/>
            <person name="Chovatia M."/>
            <person name="Clum A."/>
            <person name="Daum C."/>
            <person name="Haridas S."/>
            <person name="He G."/>
            <person name="LaButti K."/>
            <person name="Lipzen A."/>
            <person name="Mondo S."/>
            <person name="Riley R."/>
            <person name="Salamov A."/>
            <person name="Simmons B.A."/>
            <person name="Magnuson J.K."/>
            <person name="Henrissat B."/>
            <person name="Mortensen U.H."/>
            <person name="Larsen T.O."/>
            <person name="Devries R.P."/>
            <person name="Grigoriev I.V."/>
            <person name="Machida M."/>
            <person name="Baker S.E."/>
            <person name="Andersen M.R."/>
        </authorList>
    </citation>
    <scope>NUCLEOTIDE SEQUENCE [LARGE SCALE GENOMIC DNA]</scope>
    <source>
        <strain evidence="2 3">CBS 151.66</strain>
    </source>
</reference>
<dbReference type="Pfam" id="PF01966">
    <property type="entry name" value="HD"/>
    <property type="match status" value="1"/>
</dbReference>
<dbReference type="PANTHER" id="PTHR40202:SF1">
    <property type="entry name" value="HD DOMAIN-CONTAINING PROTEIN"/>
    <property type="match status" value="1"/>
</dbReference>
<dbReference type="CDD" id="cd00077">
    <property type="entry name" value="HDc"/>
    <property type="match status" value="1"/>
</dbReference>
<dbReference type="NCBIfam" id="TIGR00277">
    <property type="entry name" value="HDIG"/>
    <property type="match status" value="1"/>
</dbReference>
<name>A0A5N5WWQ1_9EURO</name>
<dbReference type="InterPro" id="IPR003607">
    <property type="entry name" value="HD/PDEase_dom"/>
</dbReference>
<accession>A0A5N5WWQ1</accession>
<evidence type="ECO:0000259" key="1">
    <source>
        <dbReference type="Pfam" id="PF01966"/>
    </source>
</evidence>
<organism evidence="2 3">
    <name type="scientific">Aspergillus leporis</name>
    <dbReference type="NCBI Taxonomy" id="41062"/>
    <lineage>
        <taxon>Eukaryota</taxon>
        <taxon>Fungi</taxon>
        <taxon>Dikarya</taxon>
        <taxon>Ascomycota</taxon>
        <taxon>Pezizomycotina</taxon>
        <taxon>Eurotiomycetes</taxon>
        <taxon>Eurotiomycetidae</taxon>
        <taxon>Eurotiales</taxon>
        <taxon>Aspergillaceae</taxon>
        <taxon>Aspergillus</taxon>
        <taxon>Aspergillus subgen. Circumdati</taxon>
    </lineage>
</organism>
<dbReference type="Gene3D" id="1.10.3210.10">
    <property type="entry name" value="Hypothetical protein af1432"/>
    <property type="match status" value="1"/>
</dbReference>
<dbReference type="InterPro" id="IPR006674">
    <property type="entry name" value="HD_domain"/>
</dbReference>
<protein>
    <recommendedName>
        <fullName evidence="1">HD domain-containing protein</fullName>
    </recommendedName>
</protein>
<dbReference type="Proteomes" id="UP000326565">
    <property type="component" value="Unassembled WGS sequence"/>
</dbReference>
<keyword evidence="3" id="KW-1185">Reference proteome</keyword>
<dbReference type="InterPro" id="IPR052567">
    <property type="entry name" value="OP_Dioxygenase"/>
</dbReference>
<dbReference type="PANTHER" id="PTHR40202">
    <property type="match status" value="1"/>
</dbReference>